<feature type="domain" description="TTI1 C-terminal TPR" evidence="3">
    <location>
        <begin position="753"/>
        <end position="1044"/>
    </location>
</feature>
<evidence type="ECO:0000313" key="5">
    <source>
        <dbReference type="Proteomes" id="UP000217199"/>
    </source>
</evidence>
<dbReference type="InParanoid" id="A0A286UTU9"/>
<dbReference type="InterPro" id="IPR052587">
    <property type="entry name" value="TELO2-interacting_protein_1"/>
</dbReference>
<dbReference type="PANTHER" id="PTHR18460">
    <property type="entry name" value="TEL2 INTERACTING PROTEIN 1 TTI1 FAMILY MEMBER"/>
    <property type="match status" value="1"/>
</dbReference>
<dbReference type="PANTHER" id="PTHR18460:SF3">
    <property type="entry name" value="TELO2-INTERACTING PROTEIN 1 HOMOLOG"/>
    <property type="match status" value="1"/>
</dbReference>
<proteinExistence type="predicted"/>
<dbReference type="Proteomes" id="UP000217199">
    <property type="component" value="Unassembled WGS sequence"/>
</dbReference>
<dbReference type="InterPro" id="IPR057567">
    <property type="entry name" value="TPR_TTI1_C"/>
</dbReference>
<dbReference type="InterPro" id="IPR049362">
    <property type="entry name" value="TTI1_rpt"/>
</dbReference>
<name>A0A286UTU9_9AGAM</name>
<organism evidence="4 5">
    <name type="scientific">Pyrrhoderma noxium</name>
    <dbReference type="NCBI Taxonomy" id="2282107"/>
    <lineage>
        <taxon>Eukaryota</taxon>
        <taxon>Fungi</taxon>
        <taxon>Dikarya</taxon>
        <taxon>Basidiomycota</taxon>
        <taxon>Agaricomycotina</taxon>
        <taxon>Agaricomycetes</taxon>
        <taxon>Hymenochaetales</taxon>
        <taxon>Hymenochaetaceae</taxon>
        <taxon>Pyrrhoderma</taxon>
    </lineage>
</organism>
<dbReference type="Pfam" id="PF24173">
    <property type="entry name" value="TPR_TTI1_N"/>
    <property type="match status" value="2"/>
</dbReference>
<dbReference type="EMBL" id="NBII01000002">
    <property type="protein sequence ID" value="PAV22895.1"/>
    <property type="molecule type" value="Genomic_DNA"/>
</dbReference>
<dbReference type="Pfam" id="PF24181">
    <property type="entry name" value="TPR_TTI1_C"/>
    <property type="match status" value="1"/>
</dbReference>
<dbReference type="AlphaFoldDB" id="A0A286UTU9"/>
<keyword evidence="5" id="KW-1185">Reference proteome</keyword>
<feature type="domain" description="TTI1 N-terminal TPR" evidence="2">
    <location>
        <begin position="16"/>
        <end position="149"/>
    </location>
</feature>
<evidence type="ECO:0000259" key="2">
    <source>
        <dbReference type="Pfam" id="PF24173"/>
    </source>
</evidence>
<feature type="region of interest" description="Disordered" evidence="1">
    <location>
        <begin position="799"/>
        <end position="851"/>
    </location>
</feature>
<reference evidence="4 5" key="1">
    <citation type="journal article" date="2017" name="Mol. Ecol.">
        <title>Comparative and population genomic landscape of Phellinus noxius: A hypervariable fungus causing root rot in trees.</title>
        <authorList>
            <person name="Chung C.L."/>
            <person name="Lee T.J."/>
            <person name="Akiba M."/>
            <person name="Lee H.H."/>
            <person name="Kuo T.H."/>
            <person name="Liu D."/>
            <person name="Ke H.M."/>
            <person name="Yokoi T."/>
            <person name="Roa M.B."/>
            <person name="Lu M.J."/>
            <person name="Chang Y.Y."/>
            <person name="Ann P.J."/>
            <person name="Tsai J.N."/>
            <person name="Chen C.Y."/>
            <person name="Tzean S.S."/>
            <person name="Ota Y."/>
            <person name="Hattori T."/>
            <person name="Sahashi N."/>
            <person name="Liou R.F."/>
            <person name="Kikuchi T."/>
            <person name="Tsai I.J."/>
        </authorList>
    </citation>
    <scope>NUCLEOTIDE SEQUENCE [LARGE SCALE GENOMIC DNA]</scope>
    <source>
        <strain evidence="4 5">FFPRI411160</strain>
    </source>
</reference>
<evidence type="ECO:0000313" key="4">
    <source>
        <dbReference type="EMBL" id="PAV22895.1"/>
    </source>
</evidence>
<feature type="domain" description="TTI1 N-terminal TPR" evidence="2">
    <location>
        <begin position="170"/>
        <end position="332"/>
    </location>
</feature>
<accession>A0A286UTU9</accession>
<sequence>MPSTDTRDEAKSQAAFSKLKTICVPLLSHSRIDNKNIPKVLSLLNELSETLQQLDGDHVWLKPDLLSYVFFPLTSIISRNGLPNIPDQILENIMLVLRLLFSWWWWTCDIALWEQMLMLAGSVVGGLDVKGKNRERDDETKTAAVKNEKRTVVKANTQYFIISHYISDGIVPSILPGIVSTGSRIALGRTNNSLKGKGWVNGSVVYAALQVLEVGILRAIGDEPCIKAGLVKELNGLEDLTELMSKDAAVLSSAQSETPSNPFETIRTSSWLGATSSQLHIALNSLSPLLSHPTPISLIGLSSLSKSILHEAHLTLPDSAPLLSSYLLSLSASKFPSVSEHSRKSLQLLLSPSTRGSAALRQTLYHHIAECLSALPIAISSRSDAKIIHLASQVKASCSLPNSNAGIGRLLGPTGHIEKWGFRLLSVLNFTEPTIVYNNGNANLLLENGLTEQIAFPQAILRDIGTREPQDTLEAMLRDMGVAGGETCLFAVEWFVRTGLSDRGSSNSVASLWCACRILEGAIDIHLNDVGDINIKPQYRSMGKRFEKFARWVTNTISELWDKGDGDNEEEPIARPSEDEEKPLIEFSKGLNPLETRFDLISSASKQSLRRNYQPELHKCFSLQLLAVCAEILRSRFTPLLIYALYPVLHSLVQPLVYVNGSAFASLQHITRSLGFASPGNLLLANFDYALDGAARRLTKRRLDVDAARVLTLLVRIVGRDIVHRAGDVVEECFDRLDDFHGYTIVVEGLVEVLHEVVTVVADMEESPVENLSNVRDEKDDTSDKGHFKGLIHWLKTRHGAPTSNEEESDEIGPSPRKAFGEEVKIEDDKSDSKRNDSSSALDEPPPTPTQTLISQIVTRSISLLIHGSVLVRVRILTLLANAVPTLPASALLPSVHRAWPFILNRLADTQTAVVAAAASLIAALAATHGSFMTQRIWDDVWPRFKQMLSGLDAADGKNALARRSVGTGIGTESAYTHSHRLYRAMLQTIAAAVSGGAQIQDRRSWDVLLSFRRFLSKSAHDELQAAARRLYILFGEKNEDSVWLVLTSSAEMTGVPLLNYLIQKKWDIKDNVEIILQSLITPKSETI</sequence>
<comment type="caution">
    <text evidence="4">The sequence shown here is derived from an EMBL/GenBank/DDBJ whole genome shotgun (WGS) entry which is preliminary data.</text>
</comment>
<feature type="compositionally biased region" description="Basic and acidic residues" evidence="1">
    <location>
        <begin position="819"/>
        <end position="837"/>
    </location>
</feature>
<dbReference type="STRING" id="2282107.A0A286UTU9"/>
<dbReference type="InterPro" id="IPR011989">
    <property type="entry name" value="ARM-like"/>
</dbReference>
<gene>
    <name evidence="4" type="ORF">PNOK_0285200</name>
</gene>
<dbReference type="Gene3D" id="1.25.10.10">
    <property type="entry name" value="Leucine-rich Repeat Variant"/>
    <property type="match status" value="1"/>
</dbReference>
<dbReference type="OrthoDB" id="49511at2759"/>
<dbReference type="GO" id="GO:0005737">
    <property type="term" value="C:cytoplasm"/>
    <property type="evidence" value="ECO:0007669"/>
    <property type="project" value="TreeGrafter"/>
</dbReference>
<evidence type="ECO:0000259" key="3">
    <source>
        <dbReference type="Pfam" id="PF24181"/>
    </source>
</evidence>
<dbReference type="Pfam" id="PF21547">
    <property type="entry name" value="TTI1"/>
    <property type="match status" value="1"/>
</dbReference>
<dbReference type="InterPro" id="IPR016024">
    <property type="entry name" value="ARM-type_fold"/>
</dbReference>
<evidence type="ECO:0000256" key="1">
    <source>
        <dbReference type="SAM" id="MobiDB-lite"/>
    </source>
</evidence>
<dbReference type="InterPro" id="IPR057566">
    <property type="entry name" value="TPR_TTI1_N"/>
</dbReference>
<dbReference type="SUPFAM" id="SSF48371">
    <property type="entry name" value="ARM repeat"/>
    <property type="match status" value="1"/>
</dbReference>
<protein>
    <submittedName>
        <fullName evidence="4">Heat repeat protein</fullName>
    </submittedName>
</protein>